<accession>A0A2M4CAM5</accession>
<sequence>MKTQQPISIFSCLLIELRAVLVLLIAICNAIAPQLPSAAIHSFQSQIMNEKQADMTTLASTLVNHNNNVVARRANKITRTLALHTSIE</sequence>
<reference evidence="1" key="1">
    <citation type="submission" date="2018-01" db="EMBL/GenBank/DDBJ databases">
        <title>An insight into the sialome of Amazonian anophelines.</title>
        <authorList>
            <person name="Ribeiro J.M."/>
            <person name="Scarpassa V."/>
            <person name="Calvo E."/>
        </authorList>
    </citation>
    <scope>NUCLEOTIDE SEQUENCE</scope>
    <source>
        <tissue evidence="1">Salivary glands</tissue>
    </source>
</reference>
<name>A0A2M4CAM5_9DIPT</name>
<organism evidence="1">
    <name type="scientific">Anopheles marajoara</name>
    <dbReference type="NCBI Taxonomy" id="58244"/>
    <lineage>
        <taxon>Eukaryota</taxon>
        <taxon>Metazoa</taxon>
        <taxon>Ecdysozoa</taxon>
        <taxon>Arthropoda</taxon>
        <taxon>Hexapoda</taxon>
        <taxon>Insecta</taxon>
        <taxon>Pterygota</taxon>
        <taxon>Neoptera</taxon>
        <taxon>Endopterygota</taxon>
        <taxon>Diptera</taxon>
        <taxon>Nematocera</taxon>
        <taxon>Culicoidea</taxon>
        <taxon>Culicidae</taxon>
        <taxon>Anophelinae</taxon>
        <taxon>Anopheles</taxon>
    </lineage>
</organism>
<protein>
    <submittedName>
        <fullName evidence="1">Putative secreted protein</fullName>
    </submittedName>
</protein>
<proteinExistence type="predicted"/>
<evidence type="ECO:0000313" key="1">
    <source>
        <dbReference type="EMBL" id="MBW62191.1"/>
    </source>
</evidence>
<dbReference type="AlphaFoldDB" id="A0A2M4CAM5"/>
<dbReference type="EMBL" id="GGFJ01013050">
    <property type="protein sequence ID" value="MBW62191.1"/>
    <property type="molecule type" value="Transcribed_RNA"/>
</dbReference>